<dbReference type="EMBL" id="AAPJ01000003">
    <property type="protein sequence ID" value="EAS49981.1"/>
    <property type="molecule type" value="Genomic_DNA"/>
</dbReference>
<sequence length="245" mass="27477">MAKILKFTPKAHLDTETLDRMAAVAAERFRSLPSAIRKGQEPPSQMVCGLIKGAQAADVARWLYQNLTLPKKQFAEFRKVVTDAGIANNITGGTALDALIERTVATQKPTLEAIAERFGATLVEGEVSGAEDVADELEARERAIEDARREAEDVDIGLLREWMDDFGWLSLMILADERGRALFKDQYDFSRWAQENWHGSTAFRAAPLGVLDWQGANDAIFHWMEECEFDLEHLNRIVANAMARR</sequence>
<comment type="caution">
    <text evidence="2">The sequence shown here is derived from an EMBL/GenBank/DDBJ whole genome shotgun (WGS) entry which is preliminary data.</text>
</comment>
<keyword evidence="3" id="KW-1185">Reference proteome</keyword>
<keyword evidence="1" id="KW-0175">Coiled coil</keyword>
<evidence type="ECO:0000256" key="1">
    <source>
        <dbReference type="SAM" id="Coils"/>
    </source>
</evidence>
<dbReference type="Proteomes" id="UP000000321">
    <property type="component" value="Unassembled WGS sequence"/>
</dbReference>
<accession>Q1YIY6</accession>
<feature type="coiled-coil region" evidence="1">
    <location>
        <begin position="127"/>
        <end position="154"/>
    </location>
</feature>
<dbReference type="AlphaFoldDB" id="Q1YIY6"/>
<proteinExistence type="predicted"/>
<dbReference type="HOGENOM" id="CLU_1132586_0_0_5"/>
<name>Q1YIY6_AURMS</name>
<reference evidence="2" key="1">
    <citation type="journal article" date="2008" name="Appl. Environ. Microbiol.">
        <title>Genomic insights into Mn(II) oxidation by the marine alphaproteobacterium Aurantimonas sp. strain SI85-9A1.</title>
        <authorList>
            <person name="Dick G.J."/>
            <person name="Podell S."/>
            <person name="Johnson H.A."/>
            <person name="Rivera-Espinoza Y."/>
            <person name="Bernier-Latmani R."/>
            <person name="McCarthy J.K."/>
            <person name="Torpey J.W."/>
            <person name="Clement B.G."/>
            <person name="Gaasterland T."/>
            <person name="Tebo B.M."/>
        </authorList>
    </citation>
    <scope>NUCLEOTIDE SEQUENCE [LARGE SCALE GENOMIC DNA]</scope>
    <source>
        <strain evidence="2">SI85-9A1</strain>
    </source>
</reference>
<evidence type="ECO:0000313" key="2">
    <source>
        <dbReference type="EMBL" id="EAS49981.1"/>
    </source>
</evidence>
<dbReference type="BioCyc" id="AURANTIMONAS:SI859A1_01334-MONOMER"/>
<dbReference type="RefSeq" id="WP_009209192.1">
    <property type="nucleotide sequence ID" value="NZ_BBWP01000041.1"/>
</dbReference>
<gene>
    <name evidence="2" type="ORF">SI859A1_01334</name>
</gene>
<evidence type="ECO:0000313" key="3">
    <source>
        <dbReference type="Proteomes" id="UP000000321"/>
    </source>
</evidence>
<protein>
    <submittedName>
        <fullName evidence="2">Uncharacterized protein</fullName>
    </submittedName>
</protein>
<organism evidence="2 3">
    <name type="scientific">Aurantimonas manganoxydans (strain ATCC BAA-1229 / DSM 21871 / SI85-9A1)</name>
    <dbReference type="NCBI Taxonomy" id="287752"/>
    <lineage>
        <taxon>Bacteria</taxon>
        <taxon>Pseudomonadati</taxon>
        <taxon>Pseudomonadota</taxon>
        <taxon>Alphaproteobacteria</taxon>
        <taxon>Hyphomicrobiales</taxon>
        <taxon>Aurantimonadaceae</taxon>
        <taxon>Aurantimonas</taxon>
    </lineage>
</organism>